<protein>
    <submittedName>
        <fullName evidence="1">Uncharacterized protein</fullName>
    </submittedName>
</protein>
<dbReference type="EMBL" id="JAMQJY010000008">
    <property type="protein sequence ID" value="MCM2677995.1"/>
    <property type="molecule type" value="Genomic_DNA"/>
</dbReference>
<sequence length="73" mass="8278">MVSKPNQKKTTLVILGVGHANQLVSKSCQPAVYRAFFDRVKPDVIGVERAPLEFLKSNFYDFTHEQQNIIRSA</sequence>
<evidence type="ECO:0000313" key="1">
    <source>
        <dbReference type="EMBL" id="MCM2677995.1"/>
    </source>
</evidence>
<keyword evidence="2" id="KW-1185">Reference proteome</keyword>
<reference evidence="1" key="1">
    <citation type="submission" date="2022-06" db="EMBL/GenBank/DDBJ databases">
        <title>Alkalicoccobacillus porphyridii sp. nov., isolated from a marine red alga, Porphyridium purpureum and reclassification of Shouchella plakortidis and Shouchella gibsonii as Alkalicoccobacillus plakortidis comb. nov. and Alkalicoccobacillus gibsonii comb. nov.</title>
        <authorList>
            <person name="Kim K.H."/>
            <person name="Lee J.K."/>
            <person name="Han D.M."/>
            <person name="Baek J.H."/>
            <person name="Jeon C.O."/>
        </authorList>
    </citation>
    <scope>NUCLEOTIDE SEQUENCE</scope>
    <source>
        <strain evidence="1">DSM 19153</strain>
    </source>
</reference>
<dbReference type="Proteomes" id="UP001203665">
    <property type="component" value="Unassembled WGS sequence"/>
</dbReference>
<comment type="caution">
    <text evidence="1">The sequence shown here is derived from an EMBL/GenBank/DDBJ whole genome shotgun (WGS) entry which is preliminary data.</text>
</comment>
<dbReference type="RefSeq" id="WP_251611842.1">
    <property type="nucleotide sequence ID" value="NZ_JAMQJY010000008.1"/>
</dbReference>
<organism evidence="1 2">
    <name type="scientific">Alkalicoccobacillus plakortidis</name>
    <dbReference type="NCBI Taxonomy" id="444060"/>
    <lineage>
        <taxon>Bacteria</taxon>
        <taxon>Bacillati</taxon>
        <taxon>Bacillota</taxon>
        <taxon>Bacilli</taxon>
        <taxon>Bacillales</taxon>
        <taxon>Bacillaceae</taxon>
        <taxon>Alkalicoccobacillus</taxon>
    </lineage>
</organism>
<gene>
    <name evidence="1" type="ORF">NDM98_22995</name>
</gene>
<name>A0ABT0XQE9_9BACI</name>
<proteinExistence type="predicted"/>
<evidence type="ECO:0000313" key="2">
    <source>
        <dbReference type="Proteomes" id="UP001203665"/>
    </source>
</evidence>
<accession>A0ABT0XQE9</accession>